<dbReference type="PANTHER" id="PTHR13900:SF0">
    <property type="entry name" value="TRANSCRIPTION INITIATION FACTOR TFIID SUBUNIT 1"/>
    <property type="match status" value="1"/>
</dbReference>
<evidence type="ECO:0000259" key="6">
    <source>
        <dbReference type="Pfam" id="PF00439"/>
    </source>
</evidence>
<keyword evidence="3" id="KW-0539">Nucleus</keyword>
<dbReference type="GO" id="GO:0016251">
    <property type="term" value="F:RNA polymerase II general transcription initiation factor activity"/>
    <property type="evidence" value="ECO:0007669"/>
    <property type="project" value="InterPro"/>
</dbReference>
<feature type="coiled-coil region" evidence="4">
    <location>
        <begin position="135"/>
        <end position="205"/>
    </location>
</feature>
<evidence type="ECO:0000313" key="9">
    <source>
        <dbReference type="Proteomes" id="UP001162131"/>
    </source>
</evidence>
<dbReference type="Proteomes" id="UP001162131">
    <property type="component" value="Unassembled WGS sequence"/>
</dbReference>
<dbReference type="Pfam" id="PF12157">
    <property type="entry name" value="DUF3591"/>
    <property type="match status" value="1"/>
</dbReference>
<comment type="subcellular location">
    <subcellularLocation>
        <location evidence="1">Nucleus</location>
    </subcellularLocation>
</comment>
<name>A0AAU9J756_9CILI</name>
<evidence type="ECO:0000256" key="1">
    <source>
        <dbReference type="ARBA" id="ARBA00004123"/>
    </source>
</evidence>
<dbReference type="InterPro" id="IPR036427">
    <property type="entry name" value="Bromodomain-like_sf"/>
</dbReference>
<feature type="compositionally biased region" description="Acidic residues" evidence="5">
    <location>
        <begin position="1257"/>
        <end position="1273"/>
    </location>
</feature>
<keyword evidence="4" id="KW-0175">Coiled coil</keyword>
<evidence type="ECO:0000313" key="8">
    <source>
        <dbReference type="EMBL" id="CAG9323080.1"/>
    </source>
</evidence>
<dbReference type="InterPro" id="IPR001487">
    <property type="entry name" value="Bromodomain"/>
</dbReference>
<proteinExistence type="predicted"/>
<organism evidence="8 9">
    <name type="scientific">Blepharisma stoltei</name>
    <dbReference type="NCBI Taxonomy" id="1481888"/>
    <lineage>
        <taxon>Eukaryota</taxon>
        <taxon>Sar</taxon>
        <taxon>Alveolata</taxon>
        <taxon>Ciliophora</taxon>
        <taxon>Postciliodesmatophora</taxon>
        <taxon>Heterotrichea</taxon>
        <taxon>Heterotrichida</taxon>
        <taxon>Blepharismidae</taxon>
        <taxon>Blepharisma</taxon>
    </lineage>
</organism>
<reference evidence="8" key="1">
    <citation type="submission" date="2021-09" db="EMBL/GenBank/DDBJ databases">
        <authorList>
            <consortium name="AG Swart"/>
            <person name="Singh M."/>
            <person name="Singh A."/>
            <person name="Seah K."/>
            <person name="Emmerich C."/>
        </authorList>
    </citation>
    <scope>NUCLEOTIDE SEQUENCE</scope>
    <source>
        <strain evidence="8">ATCC30299</strain>
    </source>
</reference>
<dbReference type="EMBL" id="CAJZBQ010000033">
    <property type="protein sequence ID" value="CAG9323080.1"/>
    <property type="molecule type" value="Genomic_DNA"/>
</dbReference>
<dbReference type="GO" id="GO:0051123">
    <property type="term" value="P:RNA polymerase II preinitiation complex assembly"/>
    <property type="evidence" value="ECO:0007669"/>
    <property type="project" value="TreeGrafter"/>
</dbReference>
<evidence type="ECO:0000259" key="7">
    <source>
        <dbReference type="Pfam" id="PF12157"/>
    </source>
</evidence>
<protein>
    <submittedName>
        <fullName evidence="8">Uncharacterized protein</fullName>
    </submittedName>
</protein>
<feature type="domain" description="Transcription initiation factor TFIID subunit 1 histone acetyltransferase" evidence="7">
    <location>
        <begin position="462"/>
        <end position="849"/>
    </location>
</feature>
<dbReference type="GO" id="GO:0017025">
    <property type="term" value="F:TBP-class protein binding"/>
    <property type="evidence" value="ECO:0007669"/>
    <property type="project" value="InterPro"/>
</dbReference>
<dbReference type="SUPFAM" id="SSF47370">
    <property type="entry name" value="Bromodomain"/>
    <property type="match status" value="1"/>
</dbReference>
<dbReference type="PANTHER" id="PTHR13900">
    <property type="entry name" value="TRANSCRIPTION INITIATION FACTOR TFIID"/>
    <property type="match status" value="1"/>
</dbReference>
<feature type="domain" description="Bromo" evidence="6">
    <location>
        <begin position="1168"/>
        <end position="1215"/>
    </location>
</feature>
<comment type="caution">
    <text evidence="8">The sequence shown here is derived from an EMBL/GenBank/DDBJ whole genome shotgun (WGS) entry which is preliminary data.</text>
</comment>
<keyword evidence="2" id="KW-0103">Bromodomain</keyword>
<accession>A0AAU9J756</accession>
<evidence type="ECO:0000256" key="3">
    <source>
        <dbReference type="ARBA" id="ARBA00023242"/>
    </source>
</evidence>
<dbReference type="InterPro" id="IPR022591">
    <property type="entry name" value="TAF1_HAT_dom"/>
</dbReference>
<sequence length="1291" mass="150788">MDVWYQEQSDLEQIYEEVLDLDDIIEIVEAPKPKKSQYIPTFTAAQKKKHPDDWSDIESLAEDCVSEKSVENSEAISISSPRINYNYEIPIFIKATGEAIVKWTEIYLPLQSTIEKYKKSDNVLKVDKNGSVGEYFDYMNRLARYKRELKEFYEEIRDISAEPKRIELLELETKDYEKRYLLKRLRQLNREIDETQNTFKALTKKERIKYNEIKKCDFLKNIAWNGPPTKHKKRETMVVFRRENGIYINSGSLKENKKVPFINNAIDTKAPMLNKAIDIFPKTNGTLRTDDLLIPIKPLTKSTRLPIEMDFYKTPKKNISYPKPFNPEPRMQTSNSLWGEIEGNYKFAQKTNFAINPQLFSQNYTAKQEIYKNVNFLFDKLPWDDLSFYDTQSATHEKINKDFQKMVFDLRFLNYKRTDEASKENKPACDVSDNESDVETAPTESKTEENSTKASEEEHSISEELHHANISYEYPLNKGNWDDAELRDFHRPFIKISASIEIKAILKVPELSYPLKEEPSGYVSFQTHEDLTLKRGAFILTEFVEKRPPLISNNGMTSRITRYFKGQDQMYLESHTGKLGIIKRLSHNQNLPILGHLKDNQSLCLLESKLMKTPLFYHDHKKTDFILIHKKNKWILRPLQYAYTYGQTEPKVKVYTPNSVKLRKFVTQRRQGLILKILKENGNKVSIDTLVSNLPHLPKYSIKKHLKELKCFYTDNFWSSPTLPTKEDIFNKISPEDLCKYESMLSAKKKLKDKGISYLPFDKLFSSIMTLKREVKDKRVNYLADIIEDELLMAPWNLTGSYVQARKRGMIEVLGRGDPTFGNCGYSFLKRILKNSPSKQQIENYQKELNKILRKQIRVLGEAFYQDDSSSDDEEENGQVLRKMEADGLYIPQETYVENEAINEQQALTDLQNTLKSINTSNKEIPVSPPPNSISLPRRKALKITEKIPNLDGTFNVYVKFTDDQELVNKYLINKKNEEMKKLQLEKERAAKTIEEKKKQEKKQIINSLTKELKEKKRLKRKAEMKLEKERKKLEEEKAWKDLCIQKYQSGAVLFNTGHGNMICGRCGMVGHNKQNKKICPLYDPTKEEEKPKRMRKEEVLEVSSTIKINIDELPEPDLTLKKPSKITKKNRPKRTVDSTVFKQKPVTGKRRETWMQGIFQEISSKLIFWDEKKRFLDLEEIENSIDLRKIQEKAKNAEYKNVENFLADIDQLVETVLSIEDLKPKARRLVKEMRKGALKILMSKGLIEQTTIETKESDESEEESETSEEESNVEQSLNIQEDGDMLIINT</sequence>
<gene>
    <name evidence="8" type="ORF">BSTOLATCC_MIC32985</name>
</gene>
<feature type="region of interest" description="Disordered" evidence="5">
    <location>
        <begin position="1252"/>
        <end position="1291"/>
    </location>
</feature>
<dbReference type="Gene3D" id="1.20.920.10">
    <property type="entry name" value="Bromodomain-like"/>
    <property type="match status" value="1"/>
</dbReference>
<keyword evidence="9" id="KW-1185">Reference proteome</keyword>
<feature type="coiled-coil region" evidence="4">
    <location>
        <begin position="968"/>
        <end position="1037"/>
    </location>
</feature>
<feature type="region of interest" description="Disordered" evidence="5">
    <location>
        <begin position="423"/>
        <end position="462"/>
    </location>
</feature>
<evidence type="ECO:0000256" key="4">
    <source>
        <dbReference type="SAM" id="Coils"/>
    </source>
</evidence>
<dbReference type="GO" id="GO:0004402">
    <property type="term" value="F:histone acetyltransferase activity"/>
    <property type="evidence" value="ECO:0007669"/>
    <property type="project" value="InterPro"/>
</dbReference>
<dbReference type="GO" id="GO:0005669">
    <property type="term" value="C:transcription factor TFIID complex"/>
    <property type="evidence" value="ECO:0007669"/>
    <property type="project" value="InterPro"/>
</dbReference>
<feature type="compositionally biased region" description="Basic and acidic residues" evidence="5">
    <location>
        <begin position="445"/>
        <end position="462"/>
    </location>
</feature>
<dbReference type="Pfam" id="PF00439">
    <property type="entry name" value="Bromodomain"/>
    <property type="match status" value="1"/>
</dbReference>
<evidence type="ECO:0000256" key="2">
    <source>
        <dbReference type="ARBA" id="ARBA00023117"/>
    </source>
</evidence>
<dbReference type="InterPro" id="IPR040240">
    <property type="entry name" value="TAF1"/>
</dbReference>
<evidence type="ECO:0000256" key="5">
    <source>
        <dbReference type="SAM" id="MobiDB-lite"/>
    </source>
</evidence>